<organism evidence="3 4">
    <name type="scientific">Ooceraea biroi</name>
    <name type="common">Clonal raider ant</name>
    <name type="synonym">Cerapachys biroi</name>
    <dbReference type="NCBI Taxonomy" id="2015173"/>
    <lineage>
        <taxon>Eukaryota</taxon>
        <taxon>Metazoa</taxon>
        <taxon>Ecdysozoa</taxon>
        <taxon>Arthropoda</taxon>
        <taxon>Hexapoda</taxon>
        <taxon>Insecta</taxon>
        <taxon>Pterygota</taxon>
        <taxon>Neoptera</taxon>
        <taxon>Endopterygota</taxon>
        <taxon>Hymenoptera</taxon>
        <taxon>Apocrita</taxon>
        <taxon>Aculeata</taxon>
        <taxon>Formicoidea</taxon>
        <taxon>Formicidae</taxon>
        <taxon>Dorylinae</taxon>
        <taxon>Ooceraea</taxon>
    </lineage>
</organism>
<dbReference type="GO" id="GO:0005634">
    <property type="term" value="C:nucleus"/>
    <property type="evidence" value="ECO:0007669"/>
    <property type="project" value="UniProtKB-SubCell"/>
</dbReference>
<comment type="subcellular location">
    <subcellularLocation>
        <location evidence="1">Nucleus</location>
    </subcellularLocation>
</comment>
<keyword evidence="1" id="KW-0539">Nucleus</keyword>
<evidence type="ECO:0000313" key="3">
    <source>
        <dbReference type="EMBL" id="RLU24665.1"/>
    </source>
</evidence>
<name>A0A3L8DX56_OOCBI</name>
<proteinExistence type="predicted"/>
<dbReference type="Proteomes" id="UP000279307">
    <property type="component" value="Chromosome 3"/>
</dbReference>
<protein>
    <recommendedName>
        <fullName evidence="2">BESS domain-containing protein</fullName>
    </recommendedName>
</protein>
<evidence type="ECO:0000313" key="4">
    <source>
        <dbReference type="Proteomes" id="UP000279307"/>
    </source>
</evidence>
<evidence type="ECO:0000256" key="1">
    <source>
        <dbReference type="PROSITE-ProRule" id="PRU00371"/>
    </source>
</evidence>
<feature type="domain" description="BESS" evidence="2">
    <location>
        <begin position="177"/>
        <end position="212"/>
    </location>
</feature>
<dbReference type="AlphaFoldDB" id="A0A3L8DX56"/>
<dbReference type="GO" id="GO:0003677">
    <property type="term" value="F:DNA binding"/>
    <property type="evidence" value="ECO:0007669"/>
    <property type="project" value="InterPro"/>
</dbReference>
<evidence type="ECO:0000259" key="2">
    <source>
        <dbReference type="PROSITE" id="PS51031"/>
    </source>
</evidence>
<comment type="caution">
    <text evidence="3">The sequence shown here is derived from an EMBL/GenBank/DDBJ whole genome shotgun (WGS) entry which is preliminary data.</text>
</comment>
<accession>A0A3L8DX56</accession>
<dbReference type="InterPro" id="IPR004210">
    <property type="entry name" value="BESS_motif"/>
</dbReference>
<gene>
    <name evidence="3" type="ORF">DMN91_002754</name>
</gene>
<dbReference type="PROSITE" id="PS51031">
    <property type="entry name" value="BESS"/>
    <property type="match status" value="1"/>
</dbReference>
<sequence length="212" mass="24100">MKFLQDHVQRRRTFTNISQKKDKENVTTKVPHSNLNLAIHRPTVFTTSTTRSVFCSISPNSLTNCATTVKQSGNVGLLNTMESTNYKTHSNSSISETPTVIERTEESSFESSALSQGFSTPSIASQRDKCYLTPRKRQKPESDDIEKSFLSLSTTIADKIRNSSTQTQISKSNKIEKDPEDKFAELIAIELKQLPEEERKEKKRRIIDILWN</sequence>
<dbReference type="EMBL" id="QOIP01000003">
    <property type="protein sequence ID" value="RLU24665.1"/>
    <property type="molecule type" value="Genomic_DNA"/>
</dbReference>
<reference evidence="3 4" key="1">
    <citation type="journal article" date="2018" name="Genome Res.">
        <title>The genomic architecture and molecular evolution of ant odorant receptors.</title>
        <authorList>
            <person name="McKenzie S.K."/>
            <person name="Kronauer D.J.C."/>
        </authorList>
    </citation>
    <scope>NUCLEOTIDE SEQUENCE [LARGE SCALE GENOMIC DNA]</scope>
    <source>
        <strain evidence="3">Clonal line C1</strain>
    </source>
</reference>